<name>A0A2V3UNN2_9SPHN</name>
<evidence type="ECO:0000313" key="3">
    <source>
        <dbReference type="Proteomes" id="UP000248014"/>
    </source>
</evidence>
<protein>
    <submittedName>
        <fullName evidence="2">Uncharacterized protein</fullName>
    </submittedName>
</protein>
<gene>
    <name evidence="2" type="ORF">C7451_12617</name>
</gene>
<dbReference type="OrthoDB" id="7596018at2"/>
<dbReference type="EMBL" id="QJJM01000026">
    <property type="protein sequence ID" value="PXW67620.1"/>
    <property type="molecule type" value="Genomic_DNA"/>
</dbReference>
<organism evidence="2 3">
    <name type="scientific">Blastomonas natatoria</name>
    <dbReference type="NCBI Taxonomy" id="34015"/>
    <lineage>
        <taxon>Bacteria</taxon>
        <taxon>Pseudomonadati</taxon>
        <taxon>Pseudomonadota</taxon>
        <taxon>Alphaproteobacteria</taxon>
        <taxon>Sphingomonadales</taxon>
        <taxon>Sphingomonadaceae</taxon>
        <taxon>Blastomonas</taxon>
    </lineage>
</organism>
<keyword evidence="3" id="KW-1185">Reference proteome</keyword>
<sequence>MRLALTLLKVRDHVAALGASLLCAQAAGLIWVVPFLRKGELLIDGRAGQLVALALCALVYAVLLHLLYRRRLVAGPLYRCGETRPPGAYGKPYHTGSSTLLESWHYR</sequence>
<comment type="caution">
    <text evidence="2">The sequence shown here is derived from an EMBL/GenBank/DDBJ whole genome shotgun (WGS) entry which is preliminary data.</text>
</comment>
<reference evidence="2 3" key="1">
    <citation type="submission" date="2018-05" db="EMBL/GenBank/DDBJ databases">
        <title>Genomic Encyclopedia of Type Strains, Phase IV (KMG-IV): sequencing the most valuable type-strain genomes for metagenomic binning, comparative biology and taxonomic classification.</title>
        <authorList>
            <person name="Goeker M."/>
        </authorList>
    </citation>
    <scope>NUCLEOTIDE SEQUENCE [LARGE SCALE GENOMIC DNA]</scope>
    <source>
        <strain evidence="2 3">DSM 3183</strain>
    </source>
</reference>
<evidence type="ECO:0000256" key="1">
    <source>
        <dbReference type="SAM" id="Phobius"/>
    </source>
</evidence>
<dbReference type="Proteomes" id="UP000248014">
    <property type="component" value="Unassembled WGS sequence"/>
</dbReference>
<keyword evidence="1" id="KW-1133">Transmembrane helix</keyword>
<feature type="transmembrane region" description="Helical" evidence="1">
    <location>
        <begin position="50"/>
        <end position="68"/>
    </location>
</feature>
<keyword evidence="1" id="KW-0812">Transmembrane</keyword>
<accession>A0A2V3UNN2</accession>
<dbReference type="RefSeq" id="WP_110300427.1">
    <property type="nucleotide sequence ID" value="NZ_QJJM01000026.1"/>
</dbReference>
<keyword evidence="1" id="KW-0472">Membrane</keyword>
<dbReference type="AlphaFoldDB" id="A0A2V3UNN2"/>
<proteinExistence type="predicted"/>
<evidence type="ECO:0000313" key="2">
    <source>
        <dbReference type="EMBL" id="PXW67620.1"/>
    </source>
</evidence>